<reference evidence="2 3" key="1">
    <citation type="submission" date="2016-11" db="EMBL/GenBank/DDBJ databases">
        <authorList>
            <person name="Jaros S."/>
            <person name="Januszkiewicz K."/>
            <person name="Wedrychowicz H."/>
        </authorList>
    </citation>
    <scope>NUCLEOTIDE SEQUENCE [LARGE SCALE GENOMIC DNA]</scope>
    <source>
        <strain evidence="2 3">DSM 18899</strain>
    </source>
</reference>
<proteinExistence type="predicted"/>
<sequence length="80" mass="9094">MNMKKLLPKGSAQFYLCFIASFVAFFYSKWETMLATHGLMPSLVGILISALLLLAVIGYWVIKNTDDNGELTIFKQHHKK</sequence>
<evidence type="ECO:0000256" key="1">
    <source>
        <dbReference type="SAM" id="Phobius"/>
    </source>
</evidence>
<accession>A0A1K2H742</accession>
<dbReference type="EMBL" id="FPKR01000002">
    <property type="protein sequence ID" value="SFZ72367.1"/>
    <property type="molecule type" value="Genomic_DNA"/>
</dbReference>
<keyword evidence="3" id="KW-1185">Reference proteome</keyword>
<name>A0A1K2H742_9NEIS</name>
<organism evidence="2 3">
    <name type="scientific">Chitinimonas taiwanensis DSM 18899</name>
    <dbReference type="NCBI Taxonomy" id="1121279"/>
    <lineage>
        <taxon>Bacteria</taxon>
        <taxon>Pseudomonadati</taxon>
        <taxon>Pseudomonadota</taxon>
        <taxon>Betaproteobacteria</taxon>
        <taxon>Neisseriales</taxon>
        <taxon>Chitinibacteraceae</taxon>
        <taxon>Chitinimonas</taxon>
    </lineage>
</organism>
<evidence type="ECO:0000313" key="3">
    <source>
        <dbReference type="Proteomes" id="UP000186513"/>
    </source>
</evidence>
<evidence type="ECO:0000313" key="2">
    <source>
        <dbReference type="EMBL" id="SFZ72367.1"/>
    </source>
</evidence>
<dbReference type="Proteomes" id="UP000186513">
    <property type="component" value="Unassembled WGS sequence"/>
</dbReference>
<dbReference type="STRING" id="1121279.SAMN02745887_00607"/>
<dbReference type="AlphaFoldDB" id="A0A1K2H742"/>
<protein>
    <submittedName>
        <fullName evidence="2">Uncharacterized protein</fullName>
    </submittedName>
</protein>
<keyword evidence="1" id="KW-1133">Transmembrane helix</keyword>
<keyword evidence="1" id="KW-0812">Transmembrane</keyword>
<feature type="transmembrane region" description="Helical" evidence="1">
    <location>
        <begin position="12"/>
        <end position="30"/>
    </location>
</feature>
<gene>
    <name evidence="2" type="ORF">SAMN02745887_00607</name>
</gene>
<feature type="transmembrane region" description="Helical" evidence="1">
    <location>
        <begin position="42"/>
        <end position="62"/>
    </location>
</feature>
<keyword evidence="1" id="KW-0472">Membrane</keyword>